<feature type="compositionally biased region" description="Pro residues" evidence="1">
    <location>
        <begin position="97"/>
        <end position="108"/>
    </location>
</feature>
<feature type="compositionally biased region" description="Basic residues" evidence="1">
    <location>
        <begin position="182"/>
        <end position="191"/>
    </location>
</feature>
<feature type="compositionally biased region" description="Basic and acidic residues" evidence="1">
    <location>
        <begin position="154"/>
        <end position="164"/>
    </location>
</feature>
<evidence type="ECO:0000313" key="2">
    <source>
        <dbReference type="EMBL" id="KAK4302197.1"/>
    </source>
</evidence>
<feature type="region of interest" description="Disordered" evidence="1">
    <location>
        <begin position="69"/>
        <end position="191"/>
    </location>
</feature>
<reference evidence="2" key="1">
    <citation type="submission" date="2023-11" db="EMBL/GenBank/DDBJ databases">
        <title>Genome assemblies of two species of porcelain crab, Petrolisthes cinctipes and Petrolisthes manimaculis (Anomura: Porcellanidae).</title>
        <authorList>
            <person name="Angst P."/>
        </authorList>
    </citation>
    <scope>NUCLEOTIDE SEQUENCE</scope>
    <source>
        <strain evidence="2">PB745_02</strain>
        <tissue evidence="2">Gill</tissue>
    </source>
</reference>
<comment type="caution">
    <text evidence="2">The sequence shown here is derived from an EMBL/GenBank/DDBJ whole genome shotgun (WGS) entry which is preliminary data.</text>
</comment>
<dbReference type="AlphaFoldDB" id="A0AAE1P7P9"/>
<dbReference type="EMBL" id="JAWZYT010002769">
    <property type="protein sequence ID" value="KAK4302197.1"/>
    <property type="molecule type" value="Genomic_DNA"/>
</dbReference>
<evidence type="ECO:0000313" key="3">
    <source>
        <dbReference type="Proteomes" id="UP001292094"/>
    </source>
</evidence>
<dbReference type="Proteomes" id="UP001292094">
    <property type="component" value="Unassembled WGS sequence"/>
</dbReference>
<organism evidence="2 3">
    <name type="scientific">Petrolisthes manimaculis</name>
    <dbReference type="NCBI Taxonomy" id="1843537"/>
    <lineage>
        <taxon>Eukaryota</taxon>
        <taxon>Metazoa</taxon>
        <taxon>Ecdysozoa</taxon>
        <taxon>Arthropoda</taxon>
        <taxon>Crustacea</taxon>
        <taxon>Multicrustacea</taxon>
        <taxon>Malacostraca</taxon>
        <taxon>Eumalacostraca</taxon>
        <taxon>Eucarida</taxon>
        <taxon>Decapoda</taxon>
        <taxon>Pleocyemata</taxon>
        <taxon>Anomura</taxon>
        <taxon>Galatheoidea</taxon>
        <taxon>Porcellanidae</taxon>
        <taxon>Petrolisthes</taxon>
    </lineage>
</organism>
<name>A0AAE1P7P9_9EUCA</name>
<protein>
    <submittedName>
        <fullName evidence="2">Uncharacterized protein</fullName>
    </submittedName>
</protein>
<accession>A0AAE1P7P9</accession>
<keyword evidence="3" id="KW-1185">Reference proteome</keyword>
<sequence>MRGVVRWREAERYCEAREAVRCCEGKGRPRGKGDCEGVVLLSYYATTSLPISVSILPCEFVKEFYATTTPQPPNYPSNSAFLPNPYQYPPNHSTTTHPPPATPPPPHHYLPRPLHPATSCHPPSTPSLPDPPKVINSWARDPPPPSVSSTTHVTPDHGAPDHHLPPFLHPTQSYPYHPQAHSPHRPSRRSN</sequence>
<evidence type="ECO:0000256" key="1">
    <source>
        <dbReference type="SAM" id="MobiDB-lite"/>
    </source>
</evidence>
<feature type="compositionally biased region" description="Pro residues" evidence="1">
    <location>
        <begin position="123"/>
        <end position="132"/>
    </location>
</feature>
<gene>
    <name evidence="2" type="ORF">Pmani_025694</name>
</gene>
<proteinExistence type="predicted"/>